<gene>
    <name evidence="3" type="ORF">OUZ56_007786</name>
</gene>
<evidence type="ECO:0000313" key="4">
    <source>
        <dbReference type="Proteomes" id="UP001234178"/>
    </source>
</evidence>
<organism evidence="3 4">
    <name type="scientific">Daphnia magna</name>
    <dbReference type="NCBI Taxonomy" id="35525"/>
    <lineage>
        <taxon>Eukaryota</taxon>
        <taxon>Metazoa</taxon>
        <taxon>Ecdysozoa</taxon>
        <taxon>Arthropoda</taxon>
        <taxon>Crustacea</taxon>
        <taxon>Branchiopoda</taxon>
        <taxon>Diplostraca</taxon>
        <taxon>Cladocera</taxon>
        <taxon>Anomopoda</taxon>
        <taxon>Daphniidae</taxon>
        <taxon>Daphnia</taxon>
    </lineage>
</organism>
<feature type="transmembrane region" description="Helical" evidence="2">
    <location>
        <begin position="50"/>
        <end position="66"/>
    </location>
</feature>
<dbReference type="EMBL" id="JAOYFB010000037">
    <property type="protein sequence ID" value="KAK4022315.1"/>
    <property type="molecule type" value="Genomic_DNA"/>
</dbReference>
<keyword evidence="2" id="KW-0812">Transmembrane</keyword>
<name>A0ABR0ABA8_9CRUS</name>
<accession>A0ABR0ABA8</accession>
<comment type="caution">
    <text evidence="3">The sequence shown here is derived from an EMBL/GenBank/DDBJ whole genome shotgun (WGS) entry which is preliminary data.</text>
</comment>
<evidence type="ECO:0000256" key="2">
    <source>
        <dbReference type="SAM" id="Phobius"/>
    </source>
</evidence>
<evidence type="ECO:0000313" key="3">
    <source>
        <dbReference type="EMBL" id="KAK4022315.1"/>
    </source>
</evidence>
<reference evidence="3 4" key="1">
    <citation type="journal article" date="2023" name="Nucleic Acids Res.">
        <title>The hologenome of Daphnia magna reveals possible DNA methylation and microbiome-mediated evolution of the host genome.</title>
        <authorList>
            <person name="Chaturvedi A."/>
            <person name="Li X."/>
            <person name="Dhandapani V."/>
            <person name="Marshall H."/>
            <person name="Kissane S."/>
            <person name="Cuenca-Cambronero M."/>
            <person name="Asole G."/>
            <person name="Calvet F."/>
            <person name="Ruiz-Romero M."/>
            <person name="Marangio P."/>
            <person name="Guigo R."/>
            <person name="Rago D."/>
            <person name="Mirbahai L."/>
            <person name="Eastwood N."/>
            <person name="Colbourne J.K."/>
            <person name="Zhou J."/>
            <person name="Mallon E."/>
            <person name="Orsini L."/>
        </authorList>
    </citation>
    <scope>NUCLEOTIDE SEQUENCE [LARGE SCALE GENOMIC DNA]</scope>
    <source>
        <strain evidence="3">LRV0_1</strain>
    </source>
</reference>
<keyword evidence="4" id="KW-1185">Reference proteome</keyword>
<protein>
    <submittedName>
        <fullName evidence="3">Uncharacterized protein</fullName>
    </submittedName>
</protein>
<keyword evidence="2" id="KW-0472">Membrane</keyword>
<proteinExistence type="predicted"/>
<feature type="region of interest" description="Disordered" evidence="1">
    <location>
        <begin position="81"/>
        <end position="101"/>
    </location>
</feature>
<sequence>MSIPPSLSLFFQTVSAFAKLPLFNCRWASTTRGKKTCAKRKRNSRYERRIDIISIVLCFFVFFLGVCRQRKTKAGTFQERQRSVQISRGGKGGQKSRRRRKATTRYEELLTMAHNYHRILIVLFTPAELGSRKCEASKVRSILRVQAHPCHSPLISPFPPASIVHITTLLESRFFL</sequence>
<keyword evidence="2" id="KW-1133">Transmembrane helix</keyword>
<evidence type="ECO:0000256" key="1">
    <source>
        <dbReference type="SAM" id="MobiDB-lite"/>
    </source>
</evidence>
<dbReference type="Proteomes" id="UP001234178">
    <property type="component" value="Unassembled WGS sequence"/>
</dbReference>